<dbReference type="PANTHER" id="PTHR19303">
    <property type="entry name" value="TRANSPOSON"/>
    <property type="match status" value="1"/>
</dbReference>
<evidence type="ECO:0000313" key="3">
    <source>
        <dbReference type="EMBL" id="KJZ73072.1"/>
    </source>
</evidence>
<dbReference type="InterPro" id="IPR004875">
    <property type="entry name" value="DDE_SF_endonuclease_dom"/>
</dbReference>
<proteinExistence type="predicted"/>
<sequence length="347" mass="39453">MDERGLPPTLPFVRRMADLLLRERVPDASVGKHWVSRFVDRHDVVVSKFLRKYDCQRAQCEDPVLLKAWFERVQATVQKFGIVQEDIYNFDETGFNMGIIATTKVVTQTRQPKSRKGRPKATQPGNRNFVTVIEGINATGWALPATIIFEGKVHQSSWYRTGIPKDWVIGLSENGWTNDEIGVRWLREVFDRHTRSRTVATYRLLLLDGHGSHLTPEFDDFCRKNQIVWLCPPPHSTHLTQACDVGCFSVLKTAYGRLVQEKAELGINSIDKPDFIQIFQKARTVALSEKNIKNSFRAVGIVPFSPEMVLSRIRARTRDPIIIIIMCITPEGFPPVAVAQLVVNTLS</sequence>
<feature type="domain" description="HTH CENPB-type" evidence="2">
    <location>
        <begin position="1"/>
        <end position="48"/>
    </location>
</feature>
<dbReference type="OrthoDB" id="5091731at2759"/>
<evidence type="ECO:0000259" key="2">
    <source>
        <dbReference type="PROSITE" id="PS51253"/>
    </source>
</evidence>
<dbReference type="InterPro" id="IPR036397">
    <property type="entry name" value="RNaseH_sf"/>
</dbReference>
<dbReference type="GO" id="GO:0005634">
    <property type="term" value="C:nucleus"/>
    <property type="evidence" value="ECO:0007669"/>
    <property type="project" value="TreeGrafter"/>
</dbReference>
<name>A0A0F7ZYU3_9HYPO</name>
<evidence type="ECO:0000313" key="4">
    <source>
        <dbReference type="Proteomes" id="UP000054481"/>
    </source>
</evidence>
<dbReference type="Pfam" id="PF03221">
    <property type="entry name" value="HTH_Tnp_Tc5"/>
    <property type="match status" value="1"/>
</dbReference>
<reference evidence="3 4" key="1">
    <citation type="journal article" date="2014" name="Genome Biol. Evol.">
        <title>Comparative genomics and transcriptomics analyses reveal divergent lifestyle features of nematode endoparasitic fungus Hirsutella minnesotensis.</title>
        <authorList>
            <person name="Lai Y."/>
            <person name="Liu K."/>
            <person name="Zhang X."/>
            <person name="Zhang X."/>
            <person name="Li K."/>
            <person name="Wang N."/>
            <person name="Shu C."/>
            <person name="Wu Y."/>
            <person name="Wang C."/>
            <person name="Bushley K.E."/>
            <person name="Xiang M."/>
            <person name="Liu X."/>
        </authorList>
    </citation>
    <scope>NUCLEOTIDE SEQUENCE [LARGE SCALE GENOMIC DNA]</scope>
    <source>
        <strain evidence="3 4">3608</strain>
    </source>
</reference>
<organism evidence="3 4">
    <name type="scientific">Hirsutella minnesotensis 3608</name>
    <dbReference type="NCBI Taxonomy" id="1043627"/>
    <lineage>
        <taxon>Eukaryota</taxon>
        <taxon>Fungi</taxon>
        <taxon>Dikarya</taxon>
        <taxon>Ascomycota</taxon>
        <taxon>Pezizomycotina</taxon>
        <taxon>Sordariomycetes</taxon>
        <taxon>Hypocreomycetidae</taxon>
        <taxon>Hypocreales</taxon>
        <taxon>Ophiocordycipitaceae</taxon>
        <taxon>Hirsutella</taxon>
    </lineage>
</organism>
<dbReference type="Gene3D" id="3.30.420.10">
    <property type="entry name" value="Ribonuclease H-like superfamily/Ribonuclease H"/>
    <property type="match status" value="1"/>
</dbReference>
<dbReference type="EMBL" id="KQ030538">
    <property type="protein sequence ID" value="KJZ73072.1"/>
    <property type="molecule type" value="Genomic_DNA"/>
</dbReference>
<evidence type="ECO:0000256" key="1">
    <source>
        <dbReference type="ARBA" id="ARBA00023125"/>
    </source>
</evidence>
<protein>
    <recommendedName>
        <fullName evidence="2">HTH CENPB-type domain-containing protein</fullName>
    </recommendedName>
</protein>
<dbReference type="GO" id="GO:0003677">
    <property type="term" value="F:DNA binding"/>
    <property type="evidence" value="ECO:0007669"/>
    <property type="project" value="UniProtKB-KW"/>
</dbReference>
<keyword evidence="1" id="KW-0238">DNA-binding</keyword>
<dbReference type="PANTHER" id="PTHR19303:SF74">
    <property type="entry name" value="POGO TRANSPOSABLE ELEMENT WITH KRAB DOMAIN"/>
    <property type="match status" value="1"/>
</dbReference>
<dbReference type="Proteomes" id="UP000054481">
    <property type="component" value="Unassembled WGS sequence"/>
</dbReference>
<dbReference type="AlphaFoldDB" id="A0A0F7ZYU3"/>
<dbReference type="Pfam" id="PF03184">
    <property type="entry name" value="DDE_1"/>
    <property type="match status" value="1"/>
</dbReference>
<accession>A0A0F7ZYU3</accession>
<dbReference type="PROSITE" id="PS51253">
    <property type="entry name" value="HTH_CENPB"/>
    <property type="match status" value="1"/>
</dbReference>
<gene>
    <name evidence="3" type="ORF">HIM_07456</name>
</gene>
<keyword evidence="4" id="KW-1185">Reference proteome</keyword>
<dbReference type="InterPro" id="IPR050863">
    <property type="entry name" value="CenT-Element_Derived"/>
</dbReference>
<dbReference type="InterPro" id="IPR006600">
    <property type="entry name" value="HTH_CenpB_DNA-bd_dom"/>
</dbReference>